<dbReference type="OrthoDB" id="2424629at2759"/>
<proteinExistence type="predicted"/>
<protein>
    <submittedName>
        <fullName evidence="1">Recf/recn/smc domain containing protein</fullName>
    </submittedName>
</protein>
<keyword evidence="2" id="KW-1185">Reference proteome</keyword>
<dbReference type="AlphaFoldDB" id="A0A8H4AEA0"/>
<evidence type="ECO:0000313" key="2">
    <source>
        <dbReference type="Proteomes" id="UP000439903"/>
    </source>
</evidence>
<dbReference type="Proteomes" id="UP000439903">
    <property type="component" value="Unassembled WGS sequence"/>
</dbReference>
<sequence>MNDLLKEYTSNIAKKHKNFKIKFHSKKDPRQLIALLFKNWYKSCSAFSFLHKMKSAESLLKQLGYNSWLVINWFGKFYLCMPEPLEKWAENQGSLFSENQEKV</sequence>
<accession>A0A8H4AEA0</accession>
<comment type="caution">
    <text evidence="1">The sequence shown here is derived from an EMBL/GenBank/DDBJ whole genome shotgun (WGS) entry which is preliminary data.</text>
</comment>
<gene>
    <name evidence="1" type="ORF">F8M41_022914</name>
</gene>
<reference evidence="1 2" key="1">
    <citation type="journal article" date="2019" name="Environ. Microbiol.">
        <title>At the nexus of three kingdoms: the genome of the mycorrhizal fungus Gigaspora margarita provides insights into plant, endobacterial and fungal interactions.</title>
        <authorList>
            <person name="Venice F."/>
            <person name="Ghignone S."/>
            <person name="Salvioli di Fossalunga A."/>
            <person name="Amselem J."/>
            <person name="Novero M."/>
            <person name="Xianan X."/>
            <person name="Sedzielewska Toro K."/>
            <person name="Morin E."/>
            <person name="Lipzen A."/>
            <person name="Grigoriev I.V."/>
            <person name="Henrissat B."/>
            <person name="Martin F.M."/>
            <person name="Bonfante P."/>
        </authorList>
    </citation>
    <scope>NUCLEOTIDE SEQUENCE [LARGE SCALE GENOMIC DNA]</scope>
    <source>
        <strain evidence="1 2">BEG34</strain>
    </source>
</reference>
<evidence type="ECO:0000313" key="1">
    <source>
        <dbReference type="EMBL" id="KAF0484803.1"/>
    </source>
</evidence>
<name>A0A8H4AEA0_GIGMA</name>
<organism evidence="1 2">
    <name type="scientific">Gigaspora margarita</name>
    <dbReference type="NCBI Taxonomy" id="4874"/>
    <lineage>
        <taxon>Eukaryota</taxon>
        <taxon>Fungi</taxon>
        <taxon>Fungi incertae sedis</taxon>
        <taxon>Mucoromycota</taxon>
        <taxon>Glomeromycotina</taxon>
        <taxon>Glomeromycetes</taxon>
        <taxon>Diversisporales</taxon>
        <taxon>Gigasporaceae</taxon>
        <taxon>Gigaspora</taxon>
    </lineage>
</organism>
<dbReference type="EMBL" id="WTPW01000728">
    <property type="protein sequence ID" value="KAF0484803.1"/>
    <property type="molecule type" value="Genomic_DNA"/>
</dbReference>